<sequence length="99" mass="11042">HPMAGQGVNMGFGDIVCLMNILEQAVRDGADFSSLTYLVDYERQRQLQCVARLLSIDSLNRLYSTKFSPIVALRSVGLSFVNEFSPLKKFFAKQAAYSS</sequence>
<gene>
    <name evidence="1" type="ORF">BYL167_LOCUS57864</name>
    <name evidence="2" type="ORF">GIL414_LOCUS65174</name>
</gene>
<evidence type="ECO:0000313" key="1">
    <source>
        <dbReference type="EMBL" id="CAF5049263.1"/>
    </source>
</evidence>
<dbReference type="Proteomes" id="UP000681967">
    <property type="component" value="Unassembled WGS sequence"/>
</dbReference>
<dbReference type="GO" id="GO:0005739">
    <property type="term" value="C:mitochondrion"/>
    <property type="evidence" value="ECO:0007669"/>
    <property type="project" value="TreeGrafter"/>
</dbReference>
<dbReference type="Proteomes" id="UP000681720">
    <property type="component" value="Unassembled WGS sequence"/>
</dbReference>
<dbReference type="EMBL" id="CAJOBH010225687">
    <property type="protein sequence ID" value="CAF5049263.1"/>
    <property type="molecule type" value="Genomic_DNA"/>
</dbReference>
<name>A0A8S3EEQ1_9BILA</name>
<dbReference type="EMBL" id="CAJOBJ010289576">
    <property type="protein sequence ID" value="CAF5152680.1"/>
    <property type="molecule type" value="Genomic_DNA"/>
</dbReference>
<dbReference type="InterPro" id="IPR036188">
    <property type="entry name" value="FAD/NAD-bd_sf"/>
</dbReference>
<dbReference type="InterPro" id="IPR051205">
    <property type="entry name" value="UbiH/COQ6_monooxygenase"/>
</dbReference>
<evidence type="ECO:0000313" key="2">
    <source>
        <dbReference type="EMBL" id="CAF5152680.1"/>
    </source>
</evidence>
<dbReference type="Gene3D" id="3.50.50.60">
    <property type="entry name" value="FAD/NAD(P)-binding domain"/>
    <property type="match status" value="1"/>
</dbReference>
<protein>
    <submittedName>
        <fullName evidence="1">Uncharacterized protein</fullName>
    </submittedName>
</protein>
<dbReference type="AlphaFoldDB" id="A0A8S3EEQ1"/>
<accession>A0A8S3EEQ1</accession>
<comment type="caution">
    <text evidence="1">The sequence shown here is derived from an EMBL/GenBank/DDBJ whole genome shotgun (WGS) entry which is preliminary data.</text>
</comment>
<reference evidence="1" key="1">
    <citation type="submission" date="2021-02" db="EMBL/GenBank/DDBJ databases">
        <authorList>
            <person name="Nowell W R."/>
        </authorList>
    </citation>
    <scope>NUCLEOTIDE SEQUENCE</scope>
</reference>
<organism evidence="1 3">
    <name type="scientific">Rotaria magnacalcarata</name>
    <dbReference type="NCBI Taxonomy" id="392030"/>
    <lineage>
        <taxon>Eukaryota</taxon>
        <taxon>Metazoa</taxon>
        <taxon>Spiralia</taxon>
        <taxon>Gnathifera</taxon>
        <taxon>Rotifera</taxon>
        <taxon>Eurotatoria</taxon>
        <taxon>Bdelloidea</taxon>
        <taxon>Philodinida</taxon>
        <taxon>Philodinidae</taxon>
        <taxon>Rotaria</taxon>
    </lineage>
</organism>
<dbReference type="SUPFAM" id="SSF51905">
    <property type="entry name" value="FAD/NAD(P)-binding domain"/>
    <property type="match status" value="1"/>
</dbReference>
<dbReference type="PANTHER" id="PTHR43876">
    <property type="entry name" value="UBIQUINONE BIOSYNTHESIS MONOOXYGENASE COQ6, MITOCHONDRIAL"/>
    <property type="match status" value="1"/>
</dbReference>
<feature type="non-terminal residue" evidence="1">
    <location>
        <position position="1"/>
    </location>
</feature>
<proteinExistence type="predicted"/>
<evidence type="ECO:0000313" key="3">
    <source>
        <dbReference type="Proteomes" id="UP000681967"/>
    </source>
</evidence>
<dbReference type="PANTHER" id="PTHR43876:SF7">
    <property type="entry name" value="UBIQUINONE BIOSYNTHESIS MONOOXYGENASE COQ6, MITOCHONDRIAL"/>
    <property type="match status" value="1"/>
</dbReference>